<gene>
    <name evidence="7" type="primary">nusA</name>
    <name evidence="9" type="ORF">G293_02485</name>
</gene>
<dbReference type="InterPro" id="IPR004087">
    <property type="entry name" value="KH_dom"/>
</dbReference>
<dbReference type="GO" id="GO:0003700">
    <property type="term" value="F:DNA-binding transcription factor activity"/>
    <property type="evidence" value="ECO:0007669"/>
    <property type="project" value="InterPro"/>
</dbReference>
<dbReference type="SUPFAM" id="SSF50249">
    <property type="entry name" value="Nucleic acid-binding proteins"/>
    <property type="match status" value="1"/>
</dbReference>
<evidence type="ECO:0000313" key="9">
    <source>
        <dbReference type="EMBL" id="AKK20129.1"/>
    </source>
</evidence>
<dbReference type="InterPro" id="IPR010995">
    <property type="entry name" value="DNA_repair_Rad51/TF_NusA_a-hlx"/>
</dbReference>
<dbReference type="InterPro" id="IPR012340">
    <property type="entry name" value="NA-bd_OB-fold"/>
</dbReference>
<dbReference type="STRING" id="1277257.G293_02485"/>
<dbReference type="Pfam" id="PF14520">
    <property type="entry name" value="HHH_5"/>
    <property type="match status" value="1"/>
</dbReference>
<dbReference type="InterPro" id="IPR009019">
    <property type="entry name" value="KH_sf_prok-type"/>
</dbReference>
<dbReference type="GO" id="GO:0005829">
    <property type="term" value="C:cytosol"/>
    <property type="evidence" value="ECO:0007669"/>
    <property type="project" value="TreeGrafter"/>
</dbReference>
<keyword evidence="6 7" id="KW-0804">Transcription</keyword>
<evidence type="ECO:0000256" key="1">
    <source>
        <dbReference type="ARBA" id="ARBA00022472"/>
    </source>
</evidence>
<dbReference type="Gene3D" id="3.30.1480.10">
    <property type="entry name" value="NusA, N-terminal domain"/>
    <property type="match status" value="1"/>
</dbReference>
<dbReference type="InterPro" id="IPR010214">
    <property type="entry name" value="Tscrpt_termin_fac_NusA_C_rpt"/>
</dbReference>
<evidence type="ECO:0000313" key="10">
    <source>
        <dbReference type="Proteomes" id="UP000035503"/>
    </source>
</evidence>
<dbReference type="Pfam" id="PF13184">
    <property type="entry name" value="KH_NusA_1st"/>
    <property type="match status" value="1"/>
</dbReference>
<evidence type="ECO:0000256" key="5">
    <source>
        <dbReference type="ARBA" id="ARBA00023015"/>
    </source>
</evidence>
<dbReference type="CDD" id="cd22529">
    <property type="entry name" value="KH-II_NusA_rpt2"/>
    <property type="match status" value="1"/>
</dbReference>
<proteinExistence type="inferred from homology"/>
<keyword evidence="9" id="KW-0251">Elongation factor</keyword>
<dbReference type="PANTHER" id="PTHR22648:SF0">
    <property type="entry name" value="TRANSCRIPTION TERMINATION_ANTITERMINATION PROTEIN NUSA"/>
    <property type="match status" value="1"/>
</dbReference>
<dbReference type="InterPro" id="IPR015946">
    <property type="entry name" value="KH_dom-like_a/b"/>
</dbReference>
<dbReference type="RefSeq" id="WP_047264162.1">
    <property type="nucleotide sequence ID" value="NZ_CP004021.1"/>
</dbReference>
<dbReference type="FunFam" id="3.30.300.20:FF:000002">
    <property type="entry name" value="Transcription termination/antitermination protein NusA"/>
    <property type="match status" value="1"/>
</dbReference>
<dbReference type="InterPro" id="IPR010213">
    <property type="entry name" value="TF_NusA"/>
</dbReference>
<dbReference type="InterPro" id="IPR025249">
    <property type="entry name" value="TF_NusA_KH_1st"/>
</dbReference>
<comment type="similarity">
    <text evidence="7">Belongs to the NusA family.</text>
</comment>
<keyword evidence="4 7" id="KW-0694">RNA-binding</keyword>
<dbReference type="KEGG" id="lau:G293_02485"/>
<keyword evidence="1 7" id="KW-0806">Transcription termination</keyword>
<organism evidence="9 10">
    <name type="scientific">Candidatus Liberibacter africanus PTSAPSY</name>
    <dbReference type="NCBI Taxonomy" id="1277257"/>
    <lineage>
        <taxon>Bacteria</taxon>
        <taxon>Pseudomonadati</taxon>
        <taxon>Pseudomonadota</taxon>
        <taxon>Alphaproteobacteria</taxon>
        <taxon>Hyphomicrobiales</taxon>
        <taxon>Rhizobiaceae</taxon>
        <taxon>Liberibacter</taxon>
    </lineage>
</organism>
<dbReference type="NCBIfam" id="TIGR01954">
    <property type="entry name" value="nusA_Cterm_rpt"/>
    <property type="match status" value="1"/>
</dbReference>
<evidence type="ECO:0000256" key="4">
    <source>
        <dbReference type="ARBA" id="ARBA00022884"/>
    </source>
</evidence>
<dbReference type="CDD" id="cd04455">
    <property type="entry name" value="S1_NusA"/>
    <property type="match status" value="1"/>
</dbReference>
<dbReference type="InterPro" id="IPR003029">
    <property type="entry name" value="S1_domain"/>
</dbReference>
<dbReference type="InterPro" id="IPR013735">
    <property type="entry name" value="TF_NusA_N"/>
</dbReference>
<dbReference type="Pfam" id="PF00575">
    <property type="entry name" value="S1"/>
    <property type="match status" value="1"/>
</dbReference>
<keyword evidence="10" id="KW-1185">Reference proteome</keyword>
<dbReference type="InterPro" id="IPR030842">
    <property type="entry name" value="TF_NusA_bacterial"/>
</dbReference>
<comment type="subcellular location">
    <subcellularLocation>
        <location evidence="7">Cytoplasm</location>
    </subcellularLocation>
</comment>
<dbReference type="SUPFAM" id="SSF69705">
    <property type="entry name" value="Transcription factor NusA, N-terminal domain"/>
    <property type="match status" value="1"/>
</dbReference>
<accession>A0A0G3I2L4</accession>
<dbReference type="AlphaFoldDB" id="A0A0G3I2L4"/>
<comment type="function">
    <text evidence="7">Participates in both transcription termination and antitermination.</text>
</comment>
<dbReference type="FunFam" id="2.40.50.140:FF:000058">
    <property type="entry name" value="Transcription termination/antitermination protein NusA"/>
    <property type="match status" value="1"/>
</dbReference>
<dbReference type="Gene3D" id="3.30.300.20">
    <property type="match status" value="2"/>
</dbReference>
<dbReference type="NCBIfam" id="TIGR01953">
    <property type="entry name" value="NusA"/>
    <property type="match status" value="1"/>
</dbReference>
<keyword evidence="3 7" id="KW-0889">Transcription antitermination</keyword>
<dbReference type="EMBL" id="CP004021">
    <property type="protein sequence ID" value="AKK20129.1"/>
    <property type="molecule type" value="Genomic_DNA"/>
</dbReference>
<dbReference type="FunFam" id="3.30.300.20:FF:000005">
    <property type="entry name" value="Transcription termination/antitermination protein NusA"/>
    <property type="match status" value="1"/>
</dbReference>
<dbReference type="CDD" id="cd02134">
    <property type="entry name" value="KH-II_NusA_rpt1"/>
    <property type="match status" value="1"/>
</dbReference>
<dbReference type="PATRIC" id="fig|1277257.4.peg.536"/>
<keyword evidence="9" id="KW-0648">Protein biosynthesis</keyword>
<dbReference type="Proteomes" id="UP000035503">
    <property type="component" value="Chromosome"/>
</dbReference>
<dbReference type="Gene3D" id="2.40.50.140">
    <property type="entry name" value="Nucleic acid-binding proteins"/>
    <property type="match status" value="1"/>
</dbReference>
<dbReference type="OrthoDB" id="9807233at2"/>
<dbReference type="SUPFAM" id="SSF47794">
    <property type="entry name" value="Rad51 N-terminal domain-like"/>
    <property type="match status" value="2"/>
</dbReference>
<dbReference type="Pfam" id="PF08529">
    <property type="entry name" value="NusA_N"/>
    <property type="match status" value="1"/>
</dbReference>
<dbReference type="SUPFAM" id="SSF54814">
    <property type="entry name" value="Prokaryotic type KH domain (KH-domain type II)"/>
    <property type="match status" value="2"/>
</dbReference>
<evidence type="ECO:0000256" key="3">
    <source>
        <dbReference type="ARBA" id="ARBA00022814"/>
    </source>
</evidence>
<dbReference type="GO" id="GO:0000166">
    <property type="term" value="F:nucleotide binding"/>
    <property type="evidence" value="ECO:0007669"/>
    <property type="project" value="InterPro"/>
</dbReference>
<sequence length="527" mass="58350">MTVSTNRLELLQIADAVACEKSIDRGVVLSVMAESIQKAARSLYGTASDIRVEINPETGDISLYRILEVVEEVENYACQISLQVARDRYPDADIGGTISEPLPPVGFGRVAVQSAKQVIIQKVREAERDRQYLDFKDKVGGIVSGTVKRVEYGNVIVDLGNSDGVIRRGETIPRENMRPGDRVRSYIYDVRREQRGPQVLLSRTHPQFMVKLFHMEVPEICNGIVQVKAVSRDPGSRAKLAVFSSDSSIDPIGACVGMRGSRVQAVVGELRDEKIDIVVWSPDPATFVINSLRPAVVTKVVLDEDVGRIEVIVPKEQLSLAIGRRGQNVRLASQLTGWAIDIITEEEDSANRQKDFNERTQFFMKAINVDEMIANLLVAEGFSDIEELVCVKVKEIASIEGFDEETAVEIQGRAQEYLDGLDATLQNKIKDLGVSEELCDVPGMDSKIKLALGENGIKTMEDLAGCSVDDLLGWIENKNGNIEKFDGLLSSLGLSKDQVESMILYARYRMGWIEKEEVLNAESQDVD</sequence>
<dbReference type="GO" id="GO:0006353">
    <property type="term" value="P:DNA-templated transcription termination"/>
    <property type="evidence" value="ECO:0007669"/>
    <property type="project" value="UniProtKB-UniRule"/>
</dbReference>
<dbReference type="SMART" id="SM00316">
    <property type="entry name" value="S1"/>
    <property type="match status" value="1"/>
</dbReference>
<evidence type="ECO:0000256" key="7">
    <source>
        <dbReference type="HAMAP-Rule" id="MF_00945"/>
    </source>
</evidence>
<dbReference type="PROSITE" id="PS50084">
    <property type="entry name" value="KH_TYPE_1"/>
    <property type="match status" value="1"/>
</dbReference>
<reference evidence="9 10" key="1">
    <citation type="journal article" date="2015" name="Genome Announc.">
        <title>Complete Genome Sequence of 'Candidatus Liberibacter africanus,' a Bacterium Associated with Citrus Huanglongbing.</title>
        <authorList>
            <person name="Lin H."/>
            <person name="Pietersen G."/>
            <person name="Han C."/>
            <person name="Read D.A."/>
            <person name="Lou B."/>
            <person name="Gupta G."/>
            <person name="Civerolo E.L."/>
        </authorList>
    </citation>
    <scope>NUCLEOTIDE SEQUENCE [LARGE SCALE GENOMIC DNA]</scope>
    <source>
        <strain evidence="9 10">PTSAPSY</strain>
    </source>
</reference>
<dbReference type="InterPro" id="IPR036555">
    <property type="entry name" value="NusA_N_sf"/>
</dbReference>
<evidence type="ECO:0000259" key="8">
    <source>
        <dbReference type="PROSITE" id="PS50126"/>
    </source>
</evidence>
<dbReference type="GO" id="GO:0003723">
    <property type="term" value="F:RNA binding"/>
    <property type="evidence" value="ECO:0007669"/>
    <property type="project" value="UniProtKB-UniRule"/>
</dbReference>
<dbReference type="PANTHER" id="PTHR22648">
    <property type="entry name" value="TRANSCRIPTION TERMINATION FACTOR NUSA"/>
    <property type="match status" value="1"/>
</dbReference>
<evidence type="ECO:0000256" key="2">
    <source>
        <dbReference type="ARBA" id="ARBA00022490"/>
    </source>
</evidence>
<keyword evidence="2 7" id="KW-0963">Cytoplasm</keyword>
<dbReference type="GO" id="GO:0031564">
    <property type="term" value="P:transcription antitermination"/>
    <property type="evidence" value="ECO:0007669"/>
    <property type="project" value="UniProtKB-UniRule"/>
</dbReference>
<dbReference type="Pfam" id="PF26594">
    <property type="entry name" value="KH_NusA_2nd"/>
    <property type="match status" value="1"/>
</dbReference>
<evidence type="ECO:0000256" key="6">
    <source>
        <dbReference type="ARBA" id="ARBA00023163"/>
    </source>
</evidence>
<dbReference type="HAMAP" id="MF_00945_B">
    <property type="entry name" value="NusA_B"/>
    <property type="match status" value="1"/>
</dbReference>
<protein>
    <recommendedName>
        <fullName evidence="7">Transcription termination/antitermination protein NusA</fullName>
    </recommendedName>
</protein>
<dbReference type="SMART" id="SM00322">
    <property type="entry name" value="KH"/>
    <property type="match status" value="1"/>
</dbReference>
<dbReference type="PROSITE" id="PS50126">
    <property type="entry name" value="S1"/>
    <property type="match status" value="1"/>
</dbReference>
<dbReference type="Gene3D" id="1.10.150.20">
    <property type="entry name" value="5' to 3' exonuclease, C-terminal subdomain"/>
    <property type="match status" value="2"/>
</dbReference>
<name>A0A0G3I2L4_LIBAF</name>
<keyword evidence="5 7" id="KW-0805">Transcription regulation</keyword>
<dbReference type="GO" id="GO:0003746">
    <property type="term" value="F:translation elongation factor activity"/>
    <property type="evidence" value="ECO:0007669"/>
    <property type="project" value="UniProtKB-KW"/>
</dbReference>
<dbReference type="InterPro" id="IPR058582">
    <property type="entry name" value="KH_NusA_2nd"/>
</dbReference>
<comment type="subunit">
    <text evidence="7">Monomer. Binds directly to the core enzyme of the DNA-dependent RNA polymerase and to nascent RNA.</text>
</comment>
<feature type="domain" description="S1 motif" evidence="8">
    <location>
        <begin position="140"/>
        <end position="204"/>
    </location>
</feature>